<accession>A0AAV2E787</accession>
<evidence type="ECO:0000313" key="1">
    <source>
        <dbReference type="EMBL" id="CAL1381380.1"/>
    </source>
</evidence>
<evidence type="ECO:0000313" key="2">
    <source>
        <dbReference type="Proteomes" id="UP001497516"/>
    </source>
</evidence>
<name>A0AAV2E787_9ROSI</name>
<dbReference type="AlphaFoldDB" id="A0AAV2E787"/>
<proteinExistence type="predicted"/>
<keyword evidence="2" id="KW-1185">Reference proteome</keyword>
<dbReference type="EMBL" id="OZ034817">
    <property type="protein sequence ID" value="CAL1381380.1"/>
    <property type="molecule type" value="Genomic_DNA"/>
</dbReference>
<dbReference type="Proteomes" id="UP001497516">
    <property type="component" value="Chromosome 4"/>
</dbReference>
<protein>
    <submittedName>
        <fullName evidence="1">Uncharacterized protein</fullName>
    </submittedName>
</protein>
<sequence length="85" mass="9689">MIFLERQLGDEKQIKTGNGNAATTPALLRLTMRLANSRTEIEQPNYGKFRRRSCHDLVRLKAWVTAANTAYERKKLRRVGGKASD</sequence>
<organism evidence="1 2">
    <name type="scientific">Linum trigynum</name>
    <dbReference type="NCBI Taxonomy" id="586398"/>
    <lineage>
        <taxon>Eukaryota</taxon>
        <taxon>Viridiplantae</taxon>
        <taxon>Streptophyta</taxon>
        <taxon>Embryophyta</taxon>
        <taxon>Tracheophyta</taxon>
        <taxon>Spermatophyta</taxon>
        <taxon>Magnoliopsida</taxon>
        <taxon>eudicotyledons</taxon>
        <taxon>Gunneridae</taxon>
        <taxon>Pentapetalae</taxon>
        <taxon>rosids</taxon>
        <taxon>fabids</taxon>
        <taxon>Malpighiales</taxon>
        <taxon>Linaceae</taxon>
        <taxon>Linum</taxon>
    </lineage>
</organism>
<reference evidence="1 2" key="1">
    <citation type="submission" date="2024-04" db="EMBL/GenBank/DDBJ databases">
        <authorList>
            <person name="Fracassetti M."/>
        </authorList>
    </citation>
    <scope>NUCLEOTIDE SEQUENCE [LARGE SCALE GENOMIC DNA]</scope>
</reference>
<gene>
    <name evidence="1" type="ORF">LTRI10_LOCUS22760</name>
</gene>